<dbReference type="InterPro" id="IPR058982">
    <property type="entry name" value="Beta-barrel_AprE"/>
</dbReference>
<keyword evidence="2" id="KW-0812">Transmembrane</keyword>
<dbReference type="InterPro" id="IPR050739">
    <property type="entry name" value="MFP"/>
</dbReference>
<dbReference type="Proteomes" id="UP001056201">
    <property type="component" value="Chromosome 2"/>
</dbReference>
<feature type="domain" description="AprE-like beta-barrel" evidence="3">
    <location>
        <begin position="305"/>
        <end position="386"/>
    </location>
</feature>
<dbReference type="PRINTS" id="PR01490">
    <property type="entry name" value="RTXTOXIND"/>
</dbReference>
<evidence type="ECO:0000259" key="3">
    <source>
        <dbReference type="Pfam" id="PF26002"/>
    </source>
</evidence>
<keyword evidence="5" id="KW-1185">Reference proteome</keyword>
<evidence type="ECO:0000256" key="2">
    <source>
        <dbReference type="SAM" id="Phobius"/>
    </source>
</evidence>
<sequence length="407" mass="45382">MSSLFRREALDHQRDQWIGHIRLAQPLSLRWLTVLVVAAALAVGSFLYLGHYTRKARLSGELVPQGGLLELRTPQDGVVLERRVREGDRVRRGDVLFVLTLDRSSGQGETQAAVRRSLDERRRSLQAAAERTLALRDERVAALSSRIRDLTRERALLDERTGLQQQRLQLAEQALAQFESLRDQDFIAPAQLRAKQQDVLDQRERLQALAQEKQQQARTLAALQAELRELPLQAESQLGEIEREAASLAGDTAQTEARRQQLIRAPQDGVVGALTAEPGQSVAAASVLARLMPGDAPLLAQLVAPSSAIGFLRPAQPVLMRYQAFPYQKFGAQPGRVLQVSRTPVPGRPEAEPMYRVTVALERQTVQAYGEPQPLLPGMQLEADVQLDRRRLIEWIFEPLLGMAGRV</sequence>
<evidence type="ECO:0000313" key="4">
    <source>
        <dbReference type="EMBL" id="URI10159.1"/>
    </source>
</evidence>
<keyword evidence="1" id="KW-0175">Coiled coil</keyword>
<gene>
    <name evidence="4" type="ORF">MW290_32000</name>
</gene>
<keyword evidence="2" id="KW-1133">Transmembrane helix</keyword>
<keyword evidence="2" id="KW-0472">Membrane</keyword>
<name>A0ABY4SAY5_AQUTE</name>
<dbReference type="PANTHER" id="PTHR30386:SF28">
    <property type="entry name" value="EXPORTED PROTEIN"/>
    <property type="match status" value="1"/>
</dbReference>
<dbReference type="EMBL" id="CP097636">
    <property type="protein sequence ID" value="URI10159.1"/>
    <property type="molecule type" value="Genomic_DNA"/>
</dbReference>
<feature type="coiled-coil region" evidence="1">
    <location>
        <begin position="192"/>
        <end position="226"/>
    </location>
</feature>
<protein>
    <submittedName>
        <fullName evidence="4">HlyD family efflux transporter periplasmic adaptor subunit</fullName>
    </submittedName>
</protein>
<feature type="transmembrane region" description="Helical" evidence="2">
    <location>
        <begin position="29"/>
        <end position="49"/>
    </location>
</feature>
<proteinExistence type="predicted"/>
<accession>A0ABY4SAY5</accession>
<evidence type="ECO:0000256" key="1">
    <source>
        <dbReference type="SAM" id="Coils"/>
    </source>
</evidence>
<reference evidence="4" key="1">
    <citation type="submission" date="2022-05" db="EMBL/GenBank/DDBJ databases">
        <title>An RpoN-dependent PEP-CTERM gene is involved in floc formation of an Aquincola tertiaricarbonis strain.</title>
        <authorList>
            <person name="Qiu D."/>
            <person name="Xia M."/>
        </authorList>
    </citation>
    <scope>NUCLEOTIDE SEQUENCE</scope>
    <source>
        <strain evidence="4">RN12</strain>
    </source>
</reference>
<dbReference type="Pfam" id="PF26002">
    <property type="entry name" value="Beta-barrel_AprE"/>
    <property type="match status" value="1"/>
</dbReference>
<evidence type="ECO:0000313" key="5">
    <source>
        <dbReference type="Proteomes" id="UP001056201"/>
    </source>
</evidence>
<organism evidence="4 5">
    <name type="scientific">Aquincola tertiaricarbonis</name>
    <dbReference type="NCBI Taxonomy" id="391953"/>
    <lineage>
        <taxon>Bacteria</taxon>
        <taxon>Pseudomonadati</taxon>
        <taxon>Pseudomonadota</taxon>
        <taxon>Betaproteobacteria</taxon>
        <taxon>Burkholderiales</taxon>
        <taxon>Sphaerotilaceae</taxon>
        <taxon>Aquincola</taxon>
    </lineage>
</organism>
<dbReference type="Gene3D" id="2.40.50.100">
    <property type="match status" value="1"/>
</dbReference>
<dbReference type="PANTHER" id="PTHR30386">
    <property type="entry name" value="MEMBRANE FUSION SUBUNIT OF EMRAB-TOLC MULTIDRUG EFFLUX PUMP"/>
    <property type="match status" value="1"/>
</dbReference>
<dbReference type="RefSeq" id="WP_250198366.1">
    <property type="nucleotide sequence ID" value="NZ_CP097636.1"/>
</dbReference>
<dbReference type="Gene3D" id="2.40.30.170">
    <property type="match status" value="1"/>
</dbReference>